<name>A0A9W6Q077_9ACTN</name>
<protein>
    <submittedName>
        <fullName evidence="1">Uncharacterized protein</fullName>
    </submittedName>
</protein>
<reference evidence="1" key="1">
    <citation type="submission" date="2023-02" db="EMBL/GenBank/DDBJ databases">
        <title>Actinomadura rubrobrunea NBRC 14622.</title>
        <authorList>
            <person name="Ichikawa N."/>
            <person name="Sato H."/>
            <person name="Tonouchi N."/>
        </authorList>
    </citation>
    <scope>NUCLEOTIDE SEQUENCE</scope>
    <source>
        <strain evidence="1">NBRC 14622</strain>
    </source>
</reference>
<dbReference type="EMBL" id="BSRZ01000012">
    <property type="protein sequence ID" value="GLW66068.1"/>
    <property type="molecule type" value="Genomic_DNA"/>
</dbReference>
<sequence>MVNVLYISRTRIDGEWVPIENYSRDFTVTAPDAVRPGEEFTVRFASAPILAVAAFNKQLTDLRVAYRVTGAGTVVTYRLEGGTNTGDARFWVERNGTDLVVRSDGAFPGGVEFDIPDLVVTVRAGSSGAVTTSPGGSSFEAPAFYWFREQTTTGSWDPFENYVDPAAPVTFTTTAIESS</sequence>
<dbReference type="Proteomes" id="UP001165124">
    <property type="component" value="Unassembled WGS sequence"/>
</dbReference>
<gene>
    <name evidence="1" type="ORF">Arub01_43120</name>
</gene>
<evidence type="ECO:0000313" key="1">
    <source>
        <dbReference type="EMBL" id="GLW66068.1"/>
    </source>
</evidence>
<proteinExistence type="predicted"/>
<evidence type="ECO:0000313" key="2">
    <source>
        <dbReference type="Proteomes" id="UP001165124"/>
    </source>
</evidence>
<comment type="caution">
    <text evidence="1">The sequence shown here is derived from an EMBL/GenBank/DDBJ whole genome shotgun (WGS) entry which is preliminary data.</text>
</comment>
<organism evidence="1 2">
    <name type="scientific">Actinomadura rubrobrunea</name>
    <dbReference type="NCBI Taxonomy" id="115335"/>
    <lineage>
        <taxon>Bacteria</taxon>
        <taxon>Bacillati</taxon>
        <taxon>Actinomycetota</taxon>
        <taxon>Actinomycetes</taxon>
        <taxon>Streptosporangiales</taxon>
        <taxon>Thermomonosporaceae</taxon>
        <taxon>Actinomadura</taxon>
    </lineage>
</organism>
<dbReference type="RefSeq" id="WP_067909506.1">
    <property type="nucleotide sequence ID" value="NZ_BSRZ01000012.1"/>
</dbReference>
<dbReference type="AlphaFoldDB" id="A0A9W6Q077"/>
<accession>A0A9W6Q077</accession>
<keyword evidence="2" id="KW-1185">Reference proteome</keyword>